<proteinExistence type="predicted"/>
<evidence type="ECO:0000313" key="2">
    <source>
        <dbReference type="Proteomes" id="UP001056980"/>
    </source>
</evidence>
<dbReference type="Proteomes" id="UP001056980">
    <property type="component" value="Chromosome"/>
</dbReference>
<dbReference type="EMBL" id="CP083444">
    <property type="protein sequence ID" value="USP02155.1"/>
    <property type="molecule type" value="Genomic_DNA"/>
</dbReference>
<accession>A0A9Q9DLB4</accession>
<reference evidence="1" key="1">
    <citation type="journal article" date="2022" name="Proc. Natl. Acad. Sci. U.S.A.">
        <title>Identification of the Bartonella autotransporter CFA as a protective antigen and hypervariable target of neutralizing antibodies in mice.</title>
        <authorList>
            <person name="Siewert L.K."/>
            <person name="Korotaev A."/>
            <person name="Sedzicki J."/>
            <person name="Fromm K."/>
            <person name="Pinschewer D.D."/>
            <person name="Dehio C."/>
        </authorList>
    </citation>
    <scope>NUCLEOTIDE SEQUENCE</scope>
    <source>
        <strain evidence="1">IBS296</strain>
    </source>
</reference>
<dbReference type="AlphaFoldDB" id="A0A9Q9DLB4"/>
<evidence type="ECO:0000313" key="1">
    <source>
        <dbReference type="EMBL" id="USP02155.1"/>
    </source>
</evidence>
<sequence length="68" mass="8053">MVRKFIDKKTIDKLKEFFRENQIPAYTLSKPVFGKSASYLSYKLNTETITEKEFNKVLDYLNITINDL</sequence>
<organism evidence="1 2">
    <name type="scientific">Bartonella taylorii</name>
    <dbReference type="NCBI Taxonomy" id="33046"/>
    <lineage>
        <taxon>Bacteria</taxon>
        <taxon>Pseudomonadati</taxon>
        <taxon>Pseudomonadota</taxon>
        <taxon>Alphaproteobacteria</taxon>
        <taxon>Hyphomicrobiales</taxon>
        <taxon>Bartonellaceae</taxon>
        <taxon>Bartonella</taxon>
    </lineage>
</organism>
<dbReference type="KEGG" id="btay:LAJ60_04460"/>
<gene>
    <name evidence="1" type="ORF">LAJ60_04460</name>
</gene>
<dbReference type="RefSeq" id="WP_252619260.1">
    <property type="nucleotide sequence ID" value="NZ_CP083444.1"/>
</dbReference>
<name>A0A9Q9DLB4_BARTA</name>
<protein>
    <submittedName>
        <fullName evidence="1">Uncharacterized protein</fullName>
    </submittedName>
</protein>